<dbReference type="PANTHER" id="PTHR43537:SF5">
    <property type="entry name" value="UXU OPERON TRANSCRIPTIONAL REGULATOR"/>
    <property type="match status" value="1"/>
</dbReference>
<dbReference type="RefSeq" id="WP_170822442.1">
    <property type="nucleotide sequence ID" value="NZ_JAAOXG010000033.1"/>
</dbReference>
<evidence type="ECO:0000313" key="5">
    <source>
        <dbReference type="EMBL" id="NNJ31298.1"/>
    </source>
</evidence>
<keyword evidence="1" id="KW-0805">Transcription regulation</keyword>
<keyword evidence="2" id="KW-0238">DNA-binding</keyword>
<keyword evidence="6" id="KW-1185">Reference proteome</keyword>
<comment type="caution">
    <text evidence="5">The sequence shown here is derived from an EMBL/GenBank/DDBJ whole genome shotgun (WGS) entry which is preliminary data.</text>
</comment>
<reference evidence="5 6" key="1">
    <citation type="submission" date="2020-03" db="EMBL/GenBank/DDBJ databases">
        <title>Genome Sequence of industrial isolate, B5A.</title>
        <authorList>
            <person name="Sharma S."/>
            <person name="Patil P.B."/>
            <person name="Korpole S."/>
        </authorList>
    </citation>
    <scope>NUCLEOTIDE SEQUENCE [LARGE SCALE GENOMIC DNA]</scope>
    <source>
        <strain evidence="5 6">PI-S10-B5A</strain>
    </source>
</reference>
<proteinExistence type="predicted"/>
<evidence type="ECO:0000256" key="3">
    <source>
        <dbReference type="ARBA" id="ARBA00023163"/>
    </source>
</evidence>
<dbReference type="SUPFAM" id="SSF46785">
    <property type="entry name" value="Winged helix' DNA-binding domain"/>
    <property type="match status" value="1"/>
</dbReference>
<dbReference type="SMART" id="SM00345">
    <property type="entry name" value="HTH_GNTR"/>
    <property type="match status" value="1"/>
</dbReference>
<organism evidence="5 6">
    <name type="scientific">Lacrimispora defluvii</name>
    <dbReference type="NCBI Taxonomy" id="2719233"/>
    <lineage>
        <taxon>Bacteria</taxon>
        <taxon>Bacillati</taxon>
        <taxon>Bacillota</taxon>
        <taxon>Clostridia</taxon>
        <taxon>Lachnospirales</taxon>
        <taxon>Lachnospiraceae</taxon>
        <taxon>Lacrimispora</taxon>
    </lineage>
</organism>
<dbReference type="InterPro" id="IPR011711">
    <property type="entry name" value="GntR_C"/>
</dbReference>
<evidence type="ECO:0000259" key="4">
    <source>
        <dbReference type="PROSITE" id="PS50949"/>
    </source>
</evidence>
<protein>
    <submittedName>
        <fullName evidence="5">GntR family transcriptional regulator</fullName>
    </submittedName>
</protein>
<sequence length="249" mass="28857">MGKQEIQTSLASDKTVYDFIGRKILDLHIKPGETININELEKFLNVSRSPIRDALIQLEKEGLVVTTPKKGTIVSKINAGRVKDERFLRSCIEERVVEEFLDIYQESDLEEMRDAMKAQERAIKNFDAREFLVWDDIMHSVPFKVTGHQFCLNTVLNMSGHYSRIRLLSLSDMTTLNQNLEQHKTMIELIIKKDSESLKTLIQGHITNKESEFQSLLNRYPDLFETDVPTASNETNIWESDFLKQKDFT</sequence>
<dbReference type="Proteomes" id="UP000539052">
    <property type="component" value="Unassembled WGS sequence"/>
</dbReference>
<dbReference type="Pfam" id="PF00392">
    <property type="entry name" value="GntR"/>
    <property type="match status" value="1"/>
</dbReference>
<dbReference type="Pfam" id="PF07729">
    <property type="entry name" value="FCD"/>
    <property type="match status" value="1"/>
</dbReference>
<dbReference type="CDD" id="cd07377">
    <property type="entry name" value="WHTH_GntR"/>
    <property type="match status" value="1"/>
</dbReference>
<dbReference type="EMBL" id="JAAOXG010000033">
    <property type="protein sequence ID" value="NNJ31298.1"/>
    <property type="molecule type" value="Genomic_DNA"/>
</dbReference>
<dbReference type="Gene3D" id="1.10.10.10">
    <property type="entry name" value="Winged helix-like DNA-binding domain superfamily/Winged helix DNA-binding domain"/>
    <property type="match status" value="1"/>
</dbReference>
<dbReference type="PROSITE" id="PS50949">
    <property type="entry name" value="HTH_GNTR"/>
    <property type="match status" value="1"/>
</dbReference>
<dbReference type="Gene3D" id="1.20.120.530">
    <property type="entry name" value="GntR ligand-binding domain-like"/>
    <property type="match status" value="1"/>
</dbReference>
<dbReference type="InterPro" id="IPR036390">
    <property type="entry name" value="WH_DNA-bd_sf"/>
</dbReference>
<gene>
    <name evidence="5" type="ORF">G9470_16075</name>
</gene>
<accession>A0ABX1VYK3</accession>
<evidence type="ECO:0000313" key="6">
    <source>
        <dbReference type="Proteomes" id="UP000539052"/>
    </source>
</evidence>
<dbReference type="SUPFAM" id="SSF48008">
    <property type="entry name" value="GntR ligand-binding domain-like"/>
    <property type="match status" value="1"/>
</dbReference>
<dbReference type="InterPro" id="IPR036388">
    <property type="entry name" value="WH-like_DNA-bd_sf"/>
</dbReference>
<dbReference type="InterPro" id="IPR008920">
    <property type="entry name" value="TF_FadR/GntR_C"/>
</dbReference>
<evidence type="ECO:0000256" key="2">
    <source>
        <dbReference type="ARBA" id="ARBA00023125"/>
    </source>
</evidence>
<dbReference type="InterPro" id="IPR000524">
    <property type="entry name" value="Tscrpt_reg_HTH_GntR"/>
</dbReference>
<feature type="domain" description="HTH gntR-type" evidence="4">
    <location>
        <begin position="10"/>
        <end position="77"/>
    </location>
</feature>
<keyword evidence="3" id="KW-0804">Transcription</keyword>
<dbReference type="PANTHER" id="PTHR43537">
    <property type="entry name" value="TRANSCRIPTIONAL REGULATOR, GNTR FAMILY"/>
    <property type="match status" value="1"/>
</dbReference>
<evidence type="ECO:0000256" key="1">
    <source>
        <dbReference type="ARBA" id="ARBA00023015"/>
    </source>
</evidence>
<name>A0ABX1VYK3_9FIRM</name>